<dbReference type="InterPro" id="IPR036249">
    <property type="entry name" value="Thioredoxin-like_sf"/>
</dbReference>
<dbReference type="AlphaFoldDB" id="A0A4S1XI46"/>
<keyword evidence="3" id="KW-0808">Transferase</keyword>
<evidence type="ECO:0000313" key="4">
    <source>
        <dbReference type="Proteomes" id="UP000306147"/>
    </source>
</evidence>
<dbReference type="Gene3D" id="1.20.1050.10">
    <property type="match status" value="1"/>
</dbReference>
<dbReference type="EMBL" id="SRXT01000001">
    <property type="protein sequence ID" value="TGX55735.1"/>
    <property type="molecule type" value="Genomic_DNA"/>
</dbReference>
<dbReference type="InterPro" id="IPR036282">
    <property type="entry name" value="Glutathione-S-Trfase_C_sf"/>
</dbReference>
<evidence type="ECO:0000259" key="1">
    <source>
        <dbReference type="PROSITE" id="PS50404"/>
    </source>
</evidence>
<name>A0A4S1XI46_9SPHN</name>
<dbReference type="InterPro" id="IPR004045">
    <property type="entry name" value="Glutathione_S-Trfase_N"/>
</dbReference>
<keyword evidence="4" id="KW-1185">Reference proteome</keyword>
<dbReference type="SUPFAM" id="SSF52833">
    <property type="entry name" value="Thioredoxin-like"/>
    <property type="match status" value="1"/>
</dbReference>
<feature type="domain" description="GST C-terminal" evidence="2">
    <location>
        <begin position="84"/>
        <end position="195"/>
    </location>
</feature>
<dbReference type="SFLD" id="SFLDS00019">
    <property type="entry name" value="Glutathione_Transferase_(cytos"/>
    <property type="match status" value="1"/>
</dbReference>
<dbReference type="CDD" id="cd03057">
    <property type="entry name" value="GST_N_Beta"/>
    <property type="match status" value="1"/>
</dbReference>
<gene>
    <name evidence="3" type="ORF">E5A73_00970</name>
</gene>
<dbReference type="RefSeq" id="WP_135961935.1">
    <property type="nucleotide sequence ID" value="NZ_SRXT01000001.1"/>
</dbReference>
<dbReference type="Proteomes" id="UP000306147">
    <property type="component" value="Unassembled WGS sequence"/>
</dbReference>
<dbReference type="PROSITE" id="PS50405">
    <property type="entry name" value="GST_CTER"/>
    <property type="match status" value="1"/>
</dbReference>
<dbReference type="Gene3D" id="3.40.30.10">
    <property type="entry name" value="Glutaredoxin"/>
    <property type="match status" value="1"/>
</dbReference>
<dbReference type="Pfam" id="PF13410">
    <property type="entry name" value="GST_C_2"/>
    <property type="match status" value="1"/>
</dbReference>
<dbReference type="SUPFAM" id="SSF47616">
    <property type="entry name" value="GST C-terminal domain-like"/>
    <property type="match status" value="1"/>
</dbReference>
<dbReference type="PANTHER" id="PTHR44051:SF8">
    <property type="entry name" value="GLUTATHIONE S-TRANSFERASE GSTA"/>
    <property type="match status" value="1"/>
</dbReference>
<organism evidence="3 4">
    <name type="scientific">Sphingomonas gei</name>
    <dbReference type="NCBI Taxonomy" id="1395960"/>
    <lineage>
        <taxon>Bacteria</taxon>
        <taxon>Pseudomonadati</taxon>
        <taxon>Pseudomonadota</taxon>
        <taxon>Alphaproteobacteria</taxon>
        <taxon>Sphingomonadales</taxon>
        <taxon>Sphingomonadaceae</taxon>
        <taxon>Sphingomonas</taxon>
    </lineage>
</organism>
<evidence type="ECO:0000259" key="2">
    <source>
        <dbReference type="PROSITE" id="PS50405"/>
    </source>
</evidence>
<accession>A0A4S1XI46</accession>
<feature type="domain" description="GST N-terminal" evidence="1">
    <location>
        <begin position="1"/>
        <end position="81"/>
    </location>
</feature>
<protein>
    <submittedName>
        <fullName evidence="3">Glutathione S-transferase</fullName>
    </submittedName>
</protein>
<dbReference type="GO" id="GO:0016740">
    <property type="term" value="F:transferase activity"/>
    <property type="evidence" value="ECO:0007669"/>
    <property type="project" value="UniProtKB-KW"/>
</dbReference>
<dbReference type="OrthoDB" id="7583243at2"/>
<dbReference type="Pfam" id="PF13409">
    <property type="entry name" value="GST_N_2"/>
    <property type="match status" value="1"/>
</dbReference>
<dbReference type="InterPro" id="IPR040079">
    <property type="entry name" value="Glutathione_S-Trfase"/>
</dbReference>
<dbReference type="PROSITE" id="PS50404">
    <property type="entry name" value="GST_NTER"/>
    <property type="match status" value="1"/>
</dbReference>
<sequence>MKLYYAPGACSLSVRISLHEAGFNAAFERVDIATKLTEHGYDYTAINPKGYVPMLVLDDGSAVTENTAVLEFIADREPRLGAGGPLGRTRLIEMLSWLSTELHVAFKPLWHEANAEEKAAAIEAVARRLDYLVDDVSELYLFGAHFTVADAYLFVMLRWARAFGVRIPIELAGYFDRVAERETVRRALAEEGLAS</sequence>
<proteinExistence type="predicted"/>
<evidence type="ECO:0000313" key="3">
    <source>
        <dbReference type="EMBL" id="TGX55735.1"/>
    </source>
</evidence>
<comment type="caution">
    <text evidence="3">The sequence shown here is derived from an EMBL/GenBank/DDBJ whole genome shotgun (WGS) entry which is preliminary data.</text>
</comment>
<reference evidence="3 4" key="1">
    <citation type="submission" date="2019-04" db="EMBL/GenBank/DDBJ databases">
        <title>Sphingomonas psychrotolerans sp. nov., isolated from soil in the Tianshan Mountains, Xinjiang, China.</title>
        <authorList>
            <person name="Luo Y."/>
            <person name="Sheng H."/>
        </authorList>
    </citation>
    <scope>NUCLEOTIDE SEQUENCE [LARGE SCALE GENOMIC DNA]</scope>
    <source>
        <strain evidence="3 4">ZFGT-11</strain>
    </source>
</reference>
<dbReference type="InterPro" id="IPR010987">
    <property type="entry name" value="Glutathione-S-Trfase_C-like"/>
</dbReference>
<dbReference type="SFLD" id="SFLDG00358">
    <property type="entry name" value="Main_(cytGST)"/>
    <property type="match status" value="1"/>
</dbReference>
<dbReference type="SFLD" id="SFLDG01150">
    <property type="entry name" value="Main.1:_Beta-like"/>
    <property type="match status" value="1"/>
</dbReference>
<dbReference type="PANTHER" id="PTHR44051">
    <property type="entry name" value="GLUTATHIONE S-TRANSFERASE-RELATED"/>
    <property type="match status" value="1"/>
</dbReference>